<proteinExistence type="predicted"/>
<dbReference type="RefSeq" id="WP_343886065.1">
    <property type="nucleotide sequence ID" value="NZ_BAAABM010000047.1"/>
</dbReference>
<gene>
    <name evidence="2" type="ORF">GCM10010151_50300</name>
</gene>
<evidence type="ECO:0000313" key="2">
    <source>
        <dbReference type="EMBL" id="GAA0354720.1"/>
    </source>
</evidence>
<protein>
    <submittedName>
        <fullName evidence="2">DUF5947 family protein</fullName>
    </submittedName>
</protein>
<name>A0ABP3GWM0_9ACTN</name>
<comment type="caution">
    <text evidence="2">The sequence shown here is derived from an EMBL/GenBank/DDBJ whole genome shotgun (WGS) entry which is preliminary data.</text>
</comment>
<accession>A0ABP3GWM0</accession>
<dbReference type="Pfam" id="PF19372">
    <property type="entry name" value="DUF5947"/>
    <property type="match status" value="1"/>
</dbReference>
<keyword evidence="3" id="KW-1185">Reference proteome</keyword>
<sequence length="251" mass="27436">MTGPEPGDVTGPEADAMTGPEADAMTGPEADAMTGPEADDVTGPEAKRPRGASGALRRVIHRATADGRSQALCELCAHSAPQEHRHLLDLRTREPRCVCRACSVLFERDEAAEGRYRLIPDRRVRLPAFSPASLGVPVGLAFFVRRSDGRVDAHYPSPAGATRWEVDPAAWESAVRDTAGLADLKAEVEALLVNTARGRSEAWLVPVDDCHRLVAIVCRHWRGMSGGEVVWTEIERFFDELRRRHGPHPGR</sequence>
<feature type="region of interest" description="Disordered" evidence="1">
    <location>
        <begin position="1"/>
        <end position="55"/>
    </location>
</feature>
<evidence type="ECO:0000313" key="3">
    <source>
        <dbReference type="Proteomes" id="UP001501822"/>
    </source>
</evidence>
<dbReference type="Proteomes" id="UP001501822">
    <property type="component" value="Unassembled WGS sequence"/>
</dbReference>
<evidence type="ECO:0000256" key="1">
    <source>
        <dbReference type="SAM" id="MobiDB-lite"/>
    </source>
</evidence>
<reference evidence="3" key="1">
    <citation type="journal article" date="2019" name="Int. J. Syst. Evol. Microbiol.">
        <title>The Global Catalogue of Microorganisms (GCM) 10K type strain sequencing project: providing services to taxonomists for standard genome sequencing and annotation.</title>
        <authorList>
            <consortium name="The Broad Institute Genomics Platform"/>
            <consortium name="The Broad Institute Genome Sequencing Center for Infectious Disease"/>
            <person name="Wu L."/>
            <person name="Ma J."/>
        </authorList>
    </citation>
    <scope>NUCLEOTIDE SEQUENCE [LARGE SCALE GENOMIC DNA]</scope>
    <source>
        <strain evidence="3">JCM 3146</strain>
    </source>
</reference>
<dbReference type="InterPro" id="IPR045991">
    <property type="entry name" value="DUF5947"/>
</dbReference>
<organism evidence="2 3">
    <name type="scientific">Actinoallomurus spadix</name>
    <dbReference type="NCBI Taxonomy" id="79912"/>
    <lineage>
        <taxon>Bacteria</taxon>
        <taxon>Bacillati</taxon>
        <taxon>Actinomycetota</taxon>
        <taxon>Actinomycetes</taxon>
        <taxon>Streptosporangiales</taxon>
        <taxon>Thermomonosporaceae</taxon>
        <taxon>Actinoallomurus</taxon>
    </lineage>
</organism>
<dbReference type="EMBL" id="BAAABM010000047">
    <property type="protein sequence ID" value="GAA0354720.1"/>
    <property type="molecule type" value="Genomic_DNA"/>
</dbReference>